<keyword evidence="1" id="KW-0040">ANK repeat</keyword>
<dbReference type="VEuPathDB" id="TrichDB:TVAGG3_0404070"/>
<organism evidence="3 4">
    <name type="scientific">Trichomonas vaginalis (strain ATCC PRA-98 / G3)</name>
    <dbReference type="NCBI Taxonomy" id="412133"/>
    <lineage>
        <taxon>Eukaryota</taxon>
        <taxon>Metamonada</taxon>
        <taxon>Parabasalia</taxon>
        <taxon>Trichomonadida</taxon>
        <taxon>Trichomonadidae</taxon>
        <taxon>Trichomonas</taxon>
    </lineage>
</organism>
<sequence length="528" mass="62511">MSDQDIHPNKYSELHSIYKCYIDSYIMLYQLKTEKEEELNSIYKMIKTVLIDSMKFLPQDIIKDILDIIPFNNRYTKSYLSLAKLISDEYHVKEVKKIPTISNYLFYKEYGIKLDKSDDFKIIESENFDIFTKNTIYRAIMYNDKESFIFLIESEGFNEDQTLKSEMYPFPYKKAYSLLELCCYYGAVDCFKLLRTKCNLKITYQCLFLSFLGRNPEIMNECLKYQEPNPICMMCAIISHNIDFVTFLVNEYKIMIDLNQCILYNNLESFLVYFDQTNDINQCFLYSINFDIPSLCEYFLSHGANINYLRYAAGCNSKETIKLLISHGSNINEKDKAGKTALHYAAESNSKESAEILISYDTNINDRDKYGKPLFMLQHKIIVKKQPNFLFHMAQISMKKIIMEKPLFILQQNIILKKQPNFLFHMAQISMKKIIMEKPLFFMQQEKIGKKLSNFLFHMVQISMKKIIMEKLLFTLQQKVIVKNQPKFLFHMVQISMIEINMGKPLFMLQHKIIVKKQPNFLFHMAQI</sequence>
<feature type="domain" description="DUF3447" evidence="2">
    <location>
        <begin position="199"/>
        <end position="273"/>
    </location>
</feature>
<dbReference type="STRING" id="5722.A2ETM3"/>
<evidence type="ECO:0000259" key="2">
    <source>
        <dbReference type="Pfam" id="PF11929"/>
    </source>
</evidence>
<dbReference type="eggNOG" id="ENOG502SBM3">
    <property type="taxonomic scope" value="Eukaryota"/>
</dbReference>
<dbReference type="VEuPathDB" id="TrichDB:TVAG_195840"/>
<protein>
    <recommendedName>
        <fullName evidence="2">DUF3447 domain-containing protein</fullName>
    </recommendedName>
</protein>
<feature type="repeat" description="ANK" evidence="1">
    <location>
        <begin position="337"/>
        <end position="369"/>
    </location>
</feature>
<dbReference type="Pfam" id="PF12796">
    <property type="entry name" value="Ank_2"/>
    <property type="match status" value="1"/>
</dbReference>
<dbReference type="AlphaFoldDB" id="A2ETM3"/>
<dbReference type="PROSITE" id="PS50297">
    <property type="entry name" value="ANK_REP_REGION"/>
    <property type="match status" value="1"/>
</dbReference>
<dbReference type="KEGG" id="tva:4761840"/>
<dbReference type="RefSeq" id="XP_001316214.1">
    <property type="nucleotide sequence ID" value="XM_001316179.1"/>
</dbReference>
<dbReference type="PROSITE" id="PS50088">
    <property type="entry name" value="ANK_REPEAT"/>
    <property type="match status" value="2"/>
</dbReference>
<dbReference type="Pfam" id="PF11929">
    <property type="entry name" value="DUF3447"/>
    <property type="match status" value="1"/>
</dbReference>
<dbReference type="SUPFAM" id="SSF48403">
    <property type="entry name" value="Ankyrin repeat"/>
    <property type="match status" value="1"/>
</dbReference>
<proteinExistence type="predicted"/>
<dbReference type="Proteomes" id="UP000001542">
    <property type="component" value="Unassembled WGS sequence"/>
</dbReference>
<feature type="repeat" description="ANK" evidence="1">
    <location>
        <begin position="304"/>
        <end position="336"/>
    </location>
</feature>
<keyword evidence="4" id="KW-1185">Reference proteome</keyword>
<dbReference type="SMR" id="A2ETM3"/>
<gene>
    <name evidence="3" type="ORF">TVAG_195840</name>
</gene>
<dbReference type="Gene3D" id="1.25.40.20">
    <property type="entry name" value="Ankyrin repeat-containing domain"/>
    <property type="match status" value="1"/>
</dbReference>
<dbReference type="InterPro" id="IPR002110">
    <property type="entry name" value="Ankyrin_rpt"/>
</dbReference>
<dbReference type="PANTHER" id="PTHR24182">
    <property type="entry name" value="ANKYRIN REPEAT AND SOCS BOX CONTAINING 4"/>
    <property type="match status" value="1"/>
</dbReference>
<evidence type="ECO:0000313" key="4">
    <source>
        <dbReference type="Proteomes" id="UP000001542"/>
    </source>
</evidence>
<reference evidence="3" key="2">
    <citation type="journal article" date="2007" name="Science">
        <title>Draft genome sequence of the sexually transmitted pathogen Trichomonas vaginalis.</title>
        <authorList>
            <person name="Carlton J.M."/>
            <person name="Hirt R.P."/>
            <person name="Silva J.C."/>
            <person name="Delcher A.L."/>
            <person name="Schatz M."/>
            <person name="Zhao Q."/>
            <person name="Wortman J.R."/>
            <person name="Bidwell S.L."/>
            <person name="Alsmark U.C.M."/>
            <person name="Besteiro S."/>
            <person name="Sicheritz-Ponten T."/>
            <person name="Noel C.J."/>
            <person name="Dacks J.B."/>
            <person name="Foster P.G."/>
            <person name="Simillion C."/>
            <person name="Van de Peer Y."/>
            <person name="Miranda-Saavedra D."/>
            <person name="Barton G.J."/>
            <person name="Westrop G.D."/>
            <person name="Mueller S."/>
            <person name="Dessi D."/>
            <person name="Fiori P.L."/>
            <person name="Ren Q."/>
            <person name="Paulsen I."/>
            <person name="Zhang H."/>
            <person name="Bastida-Corcuera F.D."/>
            <person name="Simoes-Barbosa A."/>
            <person name="Brown M.T."/>
            <person name="Hayes R.D."/>
            <person name="Mukherjee M."/>
            <person name="Okumura C.Y."/>
            <person name="Schneider R."/>
            <person name="Smith A.J."/>
            <person name="Vanacova S."/>
            <person name="Villalvazo M."/>
            <person name="Haas B.J."/>
            <person name="Pertea M."/>
            <person name="Feldblyum T.V."/>
            <person name="Utterback T.R."/>
            <person name="Shu C.L."/>
            <person name="Osoegawa K."/>
            <person name="de Jong P.J."/>
            <person name="Hrdy I."/>
            <person name="Horvathova L."/>
            <person name="Zubacova Z."/>
            <person name="Dolezal P."/>
            <person name="Malik S.B."/>
            <person name="Logsdon J.M. Jr."/>
            <person name="Henze K."/>
            <person name="Gupta A."/>
            <person name="Wang C.C."/>
            <person name="Dunne R.L."/>
            <person name="Upcroft J.A."/>
            <person name="Upcroft P."/>
            <person name="White O."/>
            <person name="Salzberg S.L."/>
            <person name="Tang P."/>
            <person name="Chiu C.-H."/>
            <person name="Lee Y.-S."/>
            <person name="Embley T.M."/>
            <person name="Coombs G.H."/>
            <person name="Mottram J.C."/>
            <person name="Tachezy J."/>
            <person name="Fraser-Liggett C.M."/>
            <person name="Johnson P.J."/>
        </authorList>
    </citation>
    <scope>NUCLEOTIDE SEQUENCE [LARGE SCALE GENOMIC DNA]</scope>
    <source>
        <strain evidence="3">G3</strain>
    </source>
</reference>
<reference evidence="3" key="1">
    <citation type="submission" date="2006-10" db="EMBL/GenBank/DDBJ databases">
        <authorList>
            <person name="Amadeo P."/>
            <person name="Zhao Q."/>
            <person name="Wortman J."/>
            <person name="Fraser-Liggett C."/>
            <person name="Carlton J."/>
        </authorList>
    </citation>
    <scope>NUCLEOTIDE SEQUENCE</scope>
    <source>
        <strain evidence="3">G3</strain>
    </source>
</reference>
<dbReference type="InterPro" id="IPR036770">
    <property type="entry name" value="Ankyrin_rpt-contain_sf"/>
</dbReference>
<dbReference type="SMART" id="SM00248">
    <property type="entry name" value="ANK"/>
    <property type="match status" value="4"/>
</dbReference>
<dbReference type="InterPro" id="IPR020683">
    <property type="entry name" value="DUF3447"/>
</dbReference>
<dbReference type="InParanoid" id="A2ETM3"/>
<dbReference type="EMBL" id="DS113488">
    <property type="protein sequence ID" value="EAY03991.1"/>
    <property type="molecule type" value="Genomic_DNA"/>
</dbReference>
<name>A2ETM3_TRIV3</name>
<evidence type="ECO:0000313" key="3">
    <source>
        <dbReference type="EMBL" id="EAY03991.1"/>
    </source>
</evidence>
<accession>A2ETM3</accession>
<dbReference type="PANTHER" id="PTHR24182:SF13">
    <property type="entry name" value="LD18443P"/>
    <property type="match status" value="1"/>
</dbReference>
<evidence type="ECO:0000256" key="1">
    <source>
        <dbReference type="PROSITE-ProRule" id="PRU00023"/>
    </source>
</evidence>